<sequence>MKFLHDHIGRGRESQILLPFFFHNRGEHLHKTKQGLFRALLHRLVNNVPAVCNTVWTRLHAVEKSQNDPRDLDDGELGGAVKEAVVETGQNSPRDFDDDLLGDIFKEVVVEAATKHNAPLLIFVDALDEAGPDEAWGIAEYFVHLNHECRSIGAPVGICLASRHYPIVTETPETEIVMESQNAADIEKVIDCSIIGAGLTSSASGTGRPEKWERIRQHVTEKAQGVFQWVCLMLDIVRRYELRGYPLSTILTKLREVPSDLRQAYNYVVGLILQEEDCKMVMNLFQWMLFHNHRQSVAALRYALAVDERVRVASIKELDVVEDTKKMKRYITSLSGGLVEVTVDHQVQFAHETVQQYFNDVGLTDILTDARRRGLIDAAFSSNSIAGCHRALAERCIAFLRTPDIEPLLVGPNDPLYLPVLPTSAEDFYKYSLRYWMYHAGEAEKLGVASDYILDAWKGSLGDRFELEFNVGHETSSSTDF</sequence>
<dbReference type="PANTHER" id="PTHR10039:SF5">
    <property type="entry name" value="NACHT DOMAIN-CONTAINING PROTEIN"/>
    <property type="match status" value="1"/>
</dbReference>
<protein>
    <recommendedName>
        <fullName evidence="3">Orc1-like AAA ATPase domain-containing protein</fullName>
    </recommendedName>
</protein>
<gene>
    <name evidence="1" type="ORF">NEMBOFW57_010930</name>
</gene>
<evidence type="ECO:0008006" key="3">
    <source>
        <dbReference type="Google" id="ProtNLM"/>
    </source>
</evidence>
<dbReference type="PANTHER" id="PTHR10039">
    <property type="entry name" value="AMELOGENIN"/>
    <property type="match status" value="1"/>
</dbReference>
<name>A0AAD4HUL5_9PEZI</name>
<accession>A0AAD4HUL5</accession>
<dbReference type="Proteomes" id="UP001197093">
    <property type="component" value="Unassembled WGS sequence"/>
</dbReference>
<comment type="caution">
    <text evidence="1">The sequence shown here is derived from an EMBL/GenBank/DDBJ whole genome shotgun (WGS) entry which is preliminary data.</text>
</comment>
<keyword evidence="2" id="KW-1185">Reference proteome</keyword>
<proteinExistence type="predicted"/>
<dbReference type="AlphaFoldDB" id="A0AAD4HUL5"/>
<evidence type="ECO:0000313" key="2">
    <source>
        <dbReference type="Proteomes" id="UP001197093"/>
    </source>
</evidence>
<evidence type="ECO:0000313" key="1">
    <source>
        <dbReference type="EMBL" id="KAG7284552.1"/>
    </source>
</evidence>
<reference evidence="1" key="1">
    <citation type="submission" date="2023-02" db="EMBL/GenBank/DDBJ databases">
        <authorList>
            <person name="Palmer J.M."/>
        </authorList>
    </citation>
    <scope>NUCLEOTIDE SEQUENCE</scope>
    <source>
        <strain evidence="1">FW57</strain>
    </source>
</reference>
<organism evidence="1 2">
    <name type="scientific">Staphylotrichum longicolle</name>
    <dbReference type="NCBI Taxonomy" id="669026"/>
    <lineage>
        <taxon>Eukaryota</taxon>
        <taxon>Fungi</taxon>
        <taxon>Dikarya</taxon>
        <taxon>Ascomycota</taxon>
        <taxon>Pezizomycotina</taxon>
        <taxon>Sordariomycetes</taxon>
        <taxon>Sordariomycetidae</taxon>
        <taxon>Sordariales</taxon>
        <taxon>Chaetomiaceae</taxon>
        <taxon>Staphylotrichum</taxon>
    </lineage>
</organism>
<dbReference type="EMBL" id="JAHCVI010000006">
    <property type="protein sequence ID" value="KAG7284552.1"/>
    <property type="molecule type" value="Genomic_DNA"/>
</dbReference>